<evidence type="ECO:0000259" key="9">
    <source>
        <dbReference type="PROSITE" id="PS50206"/>
    </source>
</evidence>
<dbReference type="InterPro" id="IPR017937">
    <property type="entry name" value="Thioredoxin_CS"/>
</dbReference>
<dbReference type="PANTHER" id="PTHR32234">
    <property type="entry name" value="THIOL:DISULFIDE INTERCHANGE PROTEIN DSBD"/>
    <property type="match status" value="1"/>
</dbReference>
<dbReference type="GO" id="GO:0005886">
    <property type="term" value="C:plasma membrane"/>
    <property type="evidence" value="ECO:0007669"/>
    <property type="project" value="UniProtKB-SubCell"/>
</dbReference>
<dbReference type="GO" id="GO:0017004">
    <property type="term" value="P:cytochrome complex assembly"/>
    <property type="evidence" value="ECO:0007669"/>
    <property type="project" value="UniProtKB-KW"/>
</dbReference>
<dbReference type="GO" id="GO:0015035">
    <property type="term" value="F:protein-disulfide reductase activity"/>
    <property type="evidence" value="ECO:0007669"/>
    <property type="project" value="TreeGrafter"/>
</dbReference>
<feature type="transmembrane region" description="Helical" evidence="8">
    <location>
        <begin position="204"/>
        <end position="228"/>
    </location>
</feature>
<dbReference type="EMBL" id="CP003360">
    <property type="protein sequence ID" value="AFM24779.1"/>
    <property type="molecule type" value="Genomic_DNA"/>
</dbReference>
<feature type="transmembrane region" description="Helical" evidence="8">
    <location>
        <begin position="172"/>
        <end position="198"/>
    </location>
</feature>
<dbReference type="AlphaFoldDB" id="I4C5D8"/>
<feature type="transmembrane region" description="Helical" evidence="8">
    <location>
        <begin position="266"/>
        <end position="287"/>
    </location>
</feature>
<evidence type="ECO:0000313" key="12">
    <source>
        <dbReference type="Proteomes" id="UP000006055"/>
    </source>
</evidence>
<organism evidence="11 12">
    <name type="scientific">Desulfomonile tiedjei (strain ATCC 49306 / DSM 6799 / DCB-1)</name>
    <dbReference type="NCBI Taxonomy" id="706587"/>
    <lineage>
        <taxon>Bacteria</taxon>
        <taxon>Pseudomonadati</taxon>
        <taxon>Thermodesulfobacteriota</taxon>
        <taxon>Desulfomonilia</taxon>
        <taxon>Desulfomonilales</taxon>
        <taxon>Desulfomonilaceae</taxon>
        <taxon>Desulfomonile</taxon>
    </lineage>
</organism>
<evidence type="ECO:0000256" key="3">
    <source>
        <dbReference type="ARBA" id="ARBA00022692"/>
    </source>
</evidence>
<dbReference type="InterPro" id="IPR013766">
    <property type="entry name" value="Thioredoxin_domain"/>
</dbReference>
<feature type="domain" description="Rhodanese" evidence="9">
    <location>
        <begin position="2"/>
        <end position="27"/>
    </location>
</feature>
<dbReference type="STRING" id="706587.Desti_2078"/>
<accession>I4C5D8</accession>
<keyword evidence="2" id="KW-1003">Cell membrane</keyword>
<evidence type="ECO:0000256" key="5">
    <source>
        <dbReference type="ARBA" id="ARBA00022989"/>
    </source>
</evidence>
<dbReference type="InterPro" id="IPR035671">
    <property type="entry name" value="DsbD_gamma"/>
</dbReference>
<evidence type="ECO:0000256" key="6">
    <source>
        <dbReference type="ARBA" id="ARBA00023136"/>
    </source>
</evidence>
<evidence type="ECO:0000313" key="11">
    <source>
        <dbReference type="EMBL" id="AFM24779.1"/>
    </source>
</evidence>
<dbReference type="InterPro" id="IPR001763">
    <property type="entry name" value="Rhodanese-like_dom"/>
</dbReference>
<dbReference type="KEGG" id="dti:Desti_2078"/>
<dbReference type="PROSITE" id="PS50206">
    <property type="entry name" value="RHODANESE_3"/>
    <property type="match status" value="1"/>
</dbReference>
<keyword evidence="4" id="KW-0201">Cytochrome c-type biogenesis</keyword>
<evidence type="ECO:0000256" key="7">
    <source>
        <dbReference type="ARBA" id="ARBA00023284"/>
    </source>
</evidence>
<evidence type="ECO:0000256" key="8">
    <source>
        <dbReference type="SAM" id="Phobius"/>
    </source>
</evidence>
<dbReference type="Pfam" id="PF02683">
    <property type="entry name" value="DsbD_TM"/>
    <property type="match status" value="1"/>
</dbReference>
<keyword evidence="5 8" id="KW-1133">Transmembrane helix</keyword>
<keyword evidence="6 8" id="KW-0472">Membrane</keyword>
<dbReference type="HOGENOM" id="CLU_014657_3_1_7"/>
<evidence type="ECO:0000256" key="4">
    <source>
        <dbReference type="ARBA" id="ARBA00022748"/>
    </source>
</evidence>
<evidence type="ECO:0000256" key="2">
    <source>
        <dbReference type="ARBA" id="ARBA00022475"/>
    </source>
</evidence>
<evidence type="ECO:0000256" key="1">
    <source>
        <dbReference type="ARBA" id="ARBA00004651"/>
    </source>
</evidence>
<comment type="subcellular location">
    <subcellularLocation>
        <location evidence="1">Cell membrane</location>
        <topology evidence="1">Multi-pass membrane protein</topology>
    </subcellularLocation>
</comment>
<dbReference type="GO" id="GO:0045454">
    <property type="term" value="P:cell redox homeostasis"/>
    <property type="evidence" value="ECO:0007669"/>
    <property type="project" value="TreeGrafter"/>
</dbReference>
<dbReference type="PROSITE" id="PS00194">
    <property type="entry name" value="THIOREDOXIN_1"/>
    <property type="match status" value="1"/>
</dbReference>
<feature type="transmembrane region" description="Helical" evidence="8">
    <location>
        <begin position="299"/>
        <end position="322"/>
    </location>
</feature>
<dbReference type="SUPFAM" id="SSF52833">
    <property type="entry name" value="Thioredoxin-like"/>
    <property type="match status" value="1"/>
</dbReference>
<evidence type="ECO:0000259" key="10">
    <source>
        <dbReference type="PROSITE" id="PS51352"/>
    </source>
</evidence>
<name>I4C5D8_DESTA</name>
<gene>
    <name evidence="11" type="ordered locus">Desti_2078</name>
</gene>
<protein>
    <submittedName>
        <fullName evidence="11">Thiol:disulfide interchange protein</fullName>
    </submittedName>
</protein>
<dbReference type="InterPro" id="IPR003834">
    <property type="entry name" value="Cyt_c_assmbl_TM_dom"/>
</dbReference>
<keyword evidence="3 8" id="KW-0812">Transmembrane</keyword>
<dbReference type="PROSITE" id="PS51352">
    <property type="entry name" value="THIOREDOXIN_2"/>
    <property type="match status" value="1"/>
</dbReference>
<dbReference type="Pfam" id="PF13899">
    <property type="entry name" value="Thioredoxin_7"/>
    <property type="match status" value="1"/>
</dbReference>
<dbReference type="PATRIC" id="fig|706587.4.peg.2388"/>
<dbReference type="eggNOG" id="COG4232">
    <property type="taxonomic scope" value="Bacteria"/>
</dbReference>
<sequence length="448" mass="48173">MQLGYKNVYRDPRGFPDWKAAGLPVESIPADRAKAVSEPPNAGPLYGWAMLWTLLGVFAGGLALNLTPCVYPLIPITVSYFGGRSSQGRGKLAVHGLLYLGGLSLTNSVLGVVAALTGSLMGSALQNPIVLLVVAGVLVFFATSLFGFWELQLPQGLTSAASRSYAGYFGTLFMGLTLGVVAAPCLGPFVLGLLTWVASMGSPWLGFLIFFTLSLGLGVPLFVLAMFSGSLEKLPGSGEWMLWVRKLMGWVLVGMAAYFVKPLLPSPVAVIVLAAVALAAGLHLGWIDTTRGGFRGFGVVRNVVGVAGLVVGVFLIGSWLMIGPGVSWQPYSDEALEQARKSNKPVIVDFSATWCTPCRELEDVTFRDPEVVRQAQTHFIMIKVDLTTNADPRYEKLVEKYSVKGVPTVVFFDANGRERADLRLVDFIPADQFLSRMTQLKQLSKSGS</sequence>
<feature type="domain" description="Thioredoxin" evidence="10">
    <location>
        <begin position="309"/>
        <end position="442"/>
    </location>
</feature>
<dbReference type="Proteomes" id="UP000006055">
    <property type="component" value="Chromosome"/>
</dbReference>
<proteinExistence type="predicted"/>
<dbReference type="Gene3D" id="3.40.30.10">
    <property type="entry name" value="Glutaredoxin"/>
    <property type="match status" value="1"/>
</dbReference>
<feature type="transmembrane region" description="Helical" evidence="8">
    <location>
        <begin position="129"/>
        <end position="151"/>
    </location>
</feature>
<dbReference type="OrthoDB" id="9811036at2"/>
<reference evidence="12" key="1">
    <citation type="submission" date="2012-06" db="EMBL/GenBank/DDBJ databases">
        <title>Complete sequence of chromosome of Desulfomonile tiedjei DSM 6799.</title>
        <authorList>
            <person name="Lucas S."/>
            <person name="Copeland A."/>
            <person name="Lapidus A."/>
            <person name="Glavina del Rio T."/>
            <person name="Dalin E."/>
            <person name="Tice H."/>
            <person name="Bruce D."/>
            <person name="Goodwin L."/>
            <person name="Pitluck S."/>
            <person name="Peters L."/>
            <person name="Ovchinnikova G."/>
            <person name="Zeytun A."/>
            <person name="Lu M."/>
            <person name="Kyrpides N."/>
            <person name="Mavromatis K."/>
            <person name="Ivanova N."/>
            <person name="Brettin T."/>
            <person name="Detter J.C."/>
            <person name="Han C."/>
            <person name="Larimer F."/>
            <person name="Land M."/>
            <person name="Hauser L."/>
            <person name="Markowitz V."/>
            <person name="Cheng J.-F."/>
            <person name="Hugenholtz P."/>
            <person name="Woyke T."/>
            <person name="Wu D."/>
            <person name="Spring S."/>
            <person name="Schroeder M."/>
            <person name="Brambilla E."/>
            <person name="Klenk H.-P."/>
            <person name="Eisen J.A."/>
        </authorList>
    </citation>
    <scope>NUCLEOTIDE SEQUENCE [LARGE SCALE GENOMIC DNA]</scope>
    <source>
        <strain evidence="12">ATCC 49306 / DSM 6799 / DCB-1</strain>
    </source>
</reference>
<feature type="transmembrane region" description="Helical" evidence="8">
    <location>
        <begin position="45"/>
        <end position="71"/>
    </location>
</feature>
<dbReference type="PANTHER" id="PTHR32234:SF0">
    <property type="entry name" value="THIOL:DISULFIDE INTERCHANGE PROTEIN DSBD"/>
    <property type="match status" value="1"/>
</dbReference>
<feature type="transmembrane region" description="Helical" evidence="8">
    <location>
        <begin position="92"/>
        <end position="117"/>
    </location>
</feature>
<keyword evidence="12" id="KW-1185">Reference proteome</keyword>
<keyword evidence="7" id="KW-0676">Redox-active center</keyword>
<dbReference type="CDD" id="cd02953">
    <property type="entry name" value="DsbDgamma"/>
    <property type="match status" value="1"/>
</dbReference>
<dbReference type="InterPro" id="IPR036249">
    <property type="entry name" value="Thioredoxin-like_sf"/>
</dbReference>